<evidence type="ECO:0000313" key="1">
    <source>
        <dbReference type="EMBL" id="OWZ15263.1"/>
    </source>
</evidence>
<dbReference type="AlphaFoldDB" id="A0A225WBZ6"/>
<evidence type="ECO:0000313" key="2">
    <source>
        <dbReference type="Proteomes" id="UP000198211"/>
    </source>
</evidence>
<keyword evidence="2" id="KW-1185">Reference proteome</keyword>
<comment type="caution">
    <text evidence="1">The sequence shown here is derived from an EMBL/GenBank/DDBJ whole genome shotgun (WGS) entry which is preliminary data.</text>
</comment>
<name>A0A225WBZ6_9STRA</name>
<gene>
    <name evidence="1" type="ORF">PHMEG_00011128</name>
</gene>
<accession>A0A225WBZ6</accession>
<reference evidence="2" key="1">
    <citation type="submission" date="2017-03" db="EMBL/GenBank/DDBJ databases">
        <title>Phytopthora megakarya and P. palmivora, two closely related causual agents of cacao black pod achieved similar genome size and gene model numbers by different mechanisms.</title>
        <authorList>
            <person name="Ali S."/>
            <person name="Shao J."/>
            <person name="Larry D.J."/>
            <person name="Kronmiller B."/>
            <person name="Shen D."/>
            <person name="Strem M.D."/>
            <person name="Melnick R.L."/>
            <person name="Guiltinan M.J."/>
            <person name="Tyler B.M."/>
            <person name="Meinhardt L.W."/>
            <person name="Bailey B.A."/>
        </authorList>
    </citation>
    <scope>NUCLEOTIDE SEQUENCE [LARGE SCALE GENOMIC DNA]</scope>
    <source>
        <strain evidence="2">zdho120</strain>
    </source>
</reference>
<protein>
    <submittedName>
        <fullName evidence="1">Uncharacterized protein</fullName>
    </submittedName>
</protein>
<dbReference type="EMBL" id="NBNE01001162">
    <property type="protein sequence ID" value="OWZ15263.1"/>
    <property type="molecule type" value="Genomic_DNA"/>
</dbReference>
<sequence length="50" mass="5915">MLTLMRKRRAPRNVKRTLSHLYYYLKYGSLSKTAAVFIPICVEKQIDNLN</sequence>
<organism evidence="1 2">
    <name type="scientific">Phytophthora megakarya</name>
    <dbReference type="NCBI Taxonomy" id="4795"/>
    <lineage>
        <taxon>Eukaryota</taxon>
        <taxon>Sar</taxon>
        <taxon>Stramenopiles</taxon>
        <taxon>Oomycota</taxon>
        <taxon>Peronosporomycetes</taxon>
        <taxon>Peronosporales</taxon>
        <taxon>Peronosporaceae</taxon>
        <taxon>Phytophthora</taxon>
    </lineage>
</organism>
<dbReference type="Proteomes" id="UP000198211">
    <property type="component" value="Unassembled WGS sequence"/>
</dbReference>
<proteinExistence type="predicted"/>